<organism evidence="11 12">
    <name type="scientific">Streptomyces fructofermentans</name>
    <dbReference type="NCBI Taxonomy" id="152141"/>
    <lineage>
        <taxon>Bacteria</taxon>
        <taxon>Bacillati</taxon>
        <taxon>Actinomycetota</taxon>
        <taxon>Actinomycetes</taxon>
        <taxon>Kitasatosporales</taxon>
        <taxon>Streptomycetaceae</taxon>
        <taxon>Streptomyces</taxon>
    </lineage>
</organism>
<comment type="similarity">
    <text evidence="1">Belongs to the diphosphomevalonate decarboxylase family.</text>
</comment>
<dbReference type="InterPro" id="IPR053859">
    <property type="entry name" value="MVD-like_N"/>
</dbReference>
<feature type="domain" description="Mvd1 C-terminal" evidence="9">
    <location>
        <begin position="199"/>
        <end position="330"/>
    </location>
</feature>
<dbReference type="GO" id="GO:0019287">
    <property type="term" value="P:isopentenyl diphosphate biosynthetic process, mevalonate pathway"/>
    <property type="evidence" value="ECO:0007669"/>
    <property type="project" value="InterPro"/>
</dbReference>
<evidence type="ECO:0000256" key="4">
    <source>
        <dbReference type="ARBA" id="ARBA00022741"/>
    </source>
</evidence>
<feature type="compositionally biased region" description="Low complexity" evidence="8">
    <location>
        <begin position="9"/>
        <end position="20"/>
    </location>
</feature>
<dbReference type="Gene3D" id="3.30.70.890">
    <property type="entry name" value="GHMP kinase, C-terminal domain"/>
    <property type="match status" value="1"/>
</dbReference>
<dbReference type="InterPro" id="IPR014721">
    <property type="entry name" value="Ribsml_uS5_D2-typ_fold_subgr"/>
</dbReference>
<evidence type="ECO:0000313" key="12">
    <source>
        <dbReference type="Proteomes" id="UP000645555"/>
    </source>
</evidence>
<feature type="domain" description="Diphosphomevalonate decarboxylase-like N-terminal" evidence="10">
    <location>
        <begin position="25"/>
        <end position="176"/>
    </location>
</feature>
<evidence type="ECO:0000256" key="1">
    <source>
        <dbReference type="ARBA" id="ARBA00008831"/>
    </source>
</evidence>
<dbReference type="FunFam" id="3.30.230.10:FF:000072">
    <property type="entry name" value="Diphosphomevalonate decarboxylase"/>
    <property type="match status" value="1"/>
</dbReference>
<keyword evidence="7" id="KW-0456">Lyase</keyword>
<dbReference type="GO" id="GO:0005524">
    <property type="term" value="F:ATP binding"/>
    <property type="evidence" value="ECO:0007669"/>
    <property type="project" value="UniProtKB-KW"/>
</dbReference>
<evidence type="ECO:0000256" key="5">
    <source>
        <dbReference type="ARBA" id="ARBA00022840"/>
    </source>
</evidence>
<reference evidence="11" key="1">
    <citation type="journal article" date="2014" name="Int. J. Syst. Evol. Microbiol.">
        <title>Complete genome sequence of Corynebacterium casei LMG S-19264T (=DSM 44701T), isolated from a smear-ripened cheese.</title>
        <authorList>
            <consortium name="US DOE Joint Genome Institute (JGI-PGF)"/>
            <person name="Walter F."/>
            <person name="Albersmeier A."/>
            <person name="Kalinowski J."/>
            <person name="Ruckert C."/>
        </authorList>
    </citation>
    <scope>NUCLEOTIDE SEQUENCE</scope>
    <source>
        <strain evidence="11">JCM 4956</strain>
    </source>
</reference>
<dbReference type="PANTHER" id="PTHR10977:SF3">
    <property type="entry name" value="DIPHOSPHOMEVALONATE DECARBOXYLASE"/>
    <property type="match status" value="1"/>
</dbReference>
<proteinExistence type="inferred from homology"/>
<dbReference type="SUPFAM" id="SSF55060">
    <property type="entry name" value="GHMP Kinase, C-terminal domain"/>
    <property type="match status" value="1"/>
</dbReference>
<dbReference type="InterPro" id="IPR041431">
    <property type="entry name" value="Mvd1_C"/>
</dbReference>
<dbReference type="PIRSF" id="PIRSF015950">
    <property type="entry name" value="Mev_P_decrbx"/>
    <property type="match status" value="1"/>
</dbReference>
<dbReference type="GO" id="GO:0004163">
    <property type="term" value="F:diphosphomevalonate decarboxylase activity"/>
    <property type="evidence" value="ECO:0007669"/>
    <property type="project" value="UniProtKB-EC"/>
</dbReference>
<keyword evidence="5" id="KW-0067">ATP-binding</keyword>
<dbReference type="EMBL" id="BMWD01000039">
    <property type="protein sequence ID" value="GGX93524.1"/>
    <property type="molecule type" value="Genomic_DNA"/>
</dbReference>
<keyword evidence="12" id="KW-1185">Reference proteome</keyword>
<dbReference type="InterPro" id="IPR020568">
    <property type="entry name" value="Ribosomal_Su5_D2-typ_SF"/>
</dbReference>
<dbReference type="InterPro" id="IPR005935">
    <property type="entry name" value="Mev_decarb"/>
</dbReference>
<dbReference type="Pfam" id="PF18376">
    <property type="entry name" value="MDD_C"/>
    <property type="match status" value="1"/>
</dbReference>
<dbReference type="Proteomes" id="UP000645555">
    <property type="component" value="Unassembled WGS sequence"/>
</dbReference>
<evidence type="ECO:0000313" key="11">
    <source>
        <dbReference type="EMBL" id="GGX93524.1"/>
    </source>
</evidence>
<evidence type="ECO:0000259" key="10">
    <source>
        <dbReference type="Pfam" id="PF22700"/>
    </source>
</evidence>
<dbReference type="AlphaFoldDB" id="A0A918NSY4"/>
<reference evidence="11" key="2">
    <citation type="submission" date="2020-09" db="EMBL/GenBank/DDBJ databases">
        <authorList>
            <person name="Sun Q."/>
            <person name="Ohkuma M."/>
        </authorList>
    </citation>
    <scope>NUCLEOTIDE SEQUENCE</scope>
    <source>
        <strain evidence="11">JCM 4956</strain>
    </source>
</reference>
<evidence type="ECO:0000256" key="6">
    <source>
        <dbReference type="ARBA" id="ARBA00023098"/>
    </source>
</evidence>
<comment type="caution">
    <text evidence="11">The sequence shown here is derived from an EMBL/GenBank/DDBJ whole genome shotgun (WGS) entry which is preliminary data.</text>
</comment>
<keyword evidence="3" id="KW-0444">Lipid biosynthesis</keyword>
<evidence type="ECO:0000256" key="8">
    <source>
        <dbReference type="SAM" id="MobiDB-lite"/>
    </source>
</evidence>
<keyword evidence="4" id="KW-0547">Nucleotide-binding</keyword>
<dbReference type="InterPro" id="IPR029765">
    <property type="entry name" value="Mev_diP_decarb"/>
</dbReference>
<dbReference type="RefSeq" id="WP_190039714.1">
    <property type="nucleotide sequence ID" value="NZ_BMWD01000039.1"/>
</dbReference>
<dbReference type="Pfam" id="PF22700">
    <property type="entry name" value="MVD-like_N"/>
    <property type="match status" value="1"/>
</dbReference>
<sequence>MRTEHPLDAARPARAATAGTATAVAHPNIALVKYWGKRDERLVLPRTDSLSMTLDVFPTTTRVRLDPGAGQDTVILDGAPAKGEAQRRVTAFLDLVRERAGMSLRAVVDSRNTVPTGAGLASSASGFAALAVAAAAAYGLRLDPAGLSRLARRGSGSASRSVFGRFAVWHAGDADATPRDADLGSYAEPVPADLDPALVIAVVHAGPKSVSSRAAMRHTVATSPLYAAWAAAAGDDLAGMRAALARGDLDAVGRIAEHNALGMHATMLAARPAVRYLSPASVTVLDRVLELRQDKVAAYATMDAGPNVKVLCSRADAERVADAVREAAPGSRVVVAGPGPGARLLHGGG</sequence>
<name>A0A918NSY4_9ACTN</name>
<evidence type="ECO:0000256" key="7">
    <source>
        <dbReference type="ARBA" id="ARBA00023239"/>
    </source>
</evidence>
<evidence type="ECO:0000259" key="9">
    <source>
        <dbReference type="Pfam" id="PF18376"/>
    </source>
</evidence>
<dbReference type="NCBIfam" id="TIGR01240">
    <property type="entry name" value="mevDPdecarb"/>
    <property type="match status" value="1"/>
</dbReference>
<dbReference type="Gene3D" id="3.30.230.10">
    <property type="match status" value="1"/>
</dbReference>
<dbReference type="InterPro" id="IPR036554">
    <property type="entry name" value="GHMP_kinase_C_sf"/>
</dbReference>
<protein>
    <recommendedName>
        <fullName evidence="2">diphosphomevalonate decarboxylase</fullName>
        <ecNumber evidence="2">4.1.1.33</ecNumber>
    </recommendedName>
</protein>
<dbReference type="EC" id="4.1.1.33" evidence="2"/>
<accession>A0A918NSY4</accession>
<evidence type="ECO:0000256" key="3">
    <source>
        <dbReference type="ARBA" id="ARBA00022516"/>
    </source>
</evidence>
<dbReference type="SUPFAM" id="SSF54211">
    <property type="entry name" value="Ribosomal protein S5 domain 2-like"/>
    <property type="match status" value="1"/>
</dbReference>
<dbReference type="PRINTS" id="PR00959">
    <property type="entry name" value="MEVGALKINASE"/>
</dbReference>
<keyword evidence="6" id="KW-0443">Lipid metabolism</keyword>
<feature type="region of interest" description="Disordered" evidence="8">
    <location>
        <begin position="1"/>
        <end position="20"/>
    </location>
</feature>
<dbReference type="GO" id="GO:0005829">
    <property type="term" value="C:cytosol"/>
    <property type="evidence" value="ECO:0007669"/>
    <property type="project" value="InterPro"/>
</dbReference>
<dbReference type="PANTHER" id="PTHR10977">
    <property type="entry name" value="DIPHOSPHOMEVALONATE DECARBOXYLASE"/>
    <property type="match status" value="1"/>
</dbReference>
<evidence type="ECO:0000256" key="2">
    <source>
        <dbReference type="ARBA" id="ARBA00012296"/>
    </source>
</evidence>
<gene>
    <name evidence="11" type="primary">mvaD</name>
    <name evidence="11" type="ORF">GCM10010515_70530</name>
</gene>